<dbReference type="InterPro" id="IPR016039">
    <property type="entry name" value="Thiolase-like"/>
</dbReference>
<evidence type="ECO:0000256" key="2">
    <source>
        <dbReference type="ARBA" id="ARBA00008467"/>
    </source>
</evidence>
<dbReference type="EMBL" id="JAMKFE010000003">
    <property type="protein sequence ID" value="MCM5679176.1"/>
    <property type="molecule type" value="Genomic_DNA"/>
</dbReference>
<gene>
    <name evidence="6" type="ORF">M8A51_06485</name>
</gene>
<dbReference type="InterPro" id="IPR014031">
    <property type="entry name" value="Ketoacyl_synth_C"/>
</dbReference>
<dbReference type="PROSITE" id="PS00606">
    <property type="entry name" value="KS3_1"/>
    <property type="match status" value="1"/>
</dbReference>
<dbReference type="InterPro" id="IPR020841">
    <property type="entry name" value="PKS_Beta-ketoAc_synthase_dom"/>
</dbReference>
<comment type="similarity">
    <text evidence="2 4">Belongs to the thiolase-like superfamily. Beta-ketoacyl-ACP synthases family.</text>
</comment>
<evidence type="ECO:0000259" key="5">
    <source>
        <dbReference type="PROSITE" id="PS52004"/>
    </source>
</evidence>
<protein>
    <submittedName>
        <fullName evidence="6">Beta-ketoacyl synthase</fullName>
    </submittedName>
</protein>
<organism evidence="6 7">
    <name type="scientific">Caldimonas mangrovi</name>
    <dbReference type="NCBI Taxonomy" id="2944811"/>
    <lineage>
        <taxon>Bacteria</taxon>
        <taxon>Pseudomonadati</taxon>
        <taxon>Pseudomonadota</taxon>
        <taxon>Betaproteobacteria</taxon>
        <taxon>Burkholderiales</taxon>
        <taxon>Sphaerotilaceae</taxon>
        <taxon>Caldimonas</taxon>
    </lineage>
</organism>
<dbReference type="SUPFAM" id="SSF53901">
    <property type="entry name" value="Thiolase-like"/>
    <property type="match status" value="1"/>
</dbReference>
<dbReference type="Gene3D" id="3.40.47.10">
    <property type="match status" value="1"/>
</dbReference>
<comment type="caution">
    <text evidence="6">The sequence shown here is derived from an EMBL/GenBank/DDBJ whole genome shotgun (WGS) entry which is preliminary data.</text>
</comment>
<accession>A0ABT0YKB8</accession>
<dbReference type="InterPro" id="IPR018201">
    <property type="entry name" value="Ketoacyl_synth_AS"/>
</dbReference>
<evidence type="ECO:0000313" key="7">
    <source>
        <dbReference type="Proteomes" id="UP001165541"/>
    </source>
</evidence>
<evidence type="ECO:0000256" key="3">
    <source>
        <dbReference type="ARBA" id="ARBA00022679"/>
    </source>
</evidence>
<evidence type="ECO:0000256" key="4">
    <source>
        <dbReference type="RuleBase" id="RU003694"/>
    </source>
</evidence>
<dbReference type="PANTHER" id="PTHR11712">
    <property type="entry name" value="POLYKETIDE SYNTHASE-RELATED"/>
    <property type="match status" value="1"/>
</dbReference>
<evidence type="ECO:0000313" key="6">
    <source>
        <dbReference type="EMBL" id="MCM5679176.1"/>
    </source>
</evidence>
<comment type="pathway">
    <text evidence="1">Lipid metabolism; fatty acid biosynthesis.</text>
</comment>
<evidence type="ECO:0000256" key="1">
    <source>
        <dbReference type="ARBA" id="ARBA00005194"/>
    </source>
</evidence>
<reference evidence="6" key="1">
    <citation type="submission" date="2022-05" db="EMBL/GenBank/DDBJ databases">
        <title>Schlegelella sp. nov., isolated from mangrove soil.</title>
        <authorList>
            <person name="Liu Y."/>
            <person name="Ge X."/>
            <person name="Liu W."/>
        </authorList>
    </citation>
    <scope>NUCLEOTIDE SEQUENCE</scope>
    <source>
        <strain evidence="6">S2-27</strain>
    </source>
</reference>
<keyword evidence="3 4" id="KW-0808">Transferase</keyword>
<dbReference type="Proteomes" id="UP001165541">
    <property type="component" value="Unassembled WGS sequence"/>
</dbReference>
<dbReference type="PANTHER" id="PTHR11712:SF336">
    <property type="entry name" value="3-OXOACYL-[ACYL-CARRIER-PROTEIN] SYNTHASE, MITOCHONDRIAL"/>
    <property type="match status" value="1"/>
</dbReference>
<feature type="domain" description="Ketosynthase family 3 (KS3)" evidence="5">
    <location>
        <begin position="1"/>
        <end position="350"/>
    </location>
</feature>
<sequence length="357" mass="37055">MKPVYVRGRALSCSLGLDLRACARAVRSVPPSPARVEVAPGMSWPFHAIPDEGGDWLERARRIVLRTVADCSAAVDPSGALFLASSSIDIGAREQSGDYSPNFHAFAEQVADWIDWRGPVFTVSTACTSGINALLGAARFVQAGQTPTALVLGVELRNRLTLAGFGAMQLLAPRQALPFGLQREGLMLGESVAAVSLGTEPSRWRVAGGANVVDGSDTAAAVPAAIAAMCRQALETAGLQPSQIGLIKLQAAGSPGNDAIEAAALLRFFETMPPLVSLKAHLGHTLGAAGVAETALLMACIEGRDWPLIGYPLDPSLGVGLAEHAPEAARHILAYILGFGGGHAAVVLEDCTAQEAV</sequence>
<dbReference type="InterPro" id="IPR000794">
    <property type="entry name" value="Beta-ketoacyl_synthase"/>
</dbReference>
<dbReference type="Pfam" id="PF00109">
    <property type="entry name" value="ketoacyl-synt"/>
    <property type="match status" value="1"/>
</dbReference>
<dbReference type="SMART" id="SM00825">
    <property type="entry name" value="PKS_KS"/>
    <property type="match status" value="1"/>
</dbReference>
<dbReference type="PROSITE" id="PS52004">
    <property type="entry name" value="KS3_2"/>
    <property type="match status" value="1"/>
</dbReference>
<dbReference type="InterPro" id="IPR014030">
    <property type="entry name" value="Ketoacyl_synth_N"/>
</dbReference>
<keyword evidence="7" id="KW-1185">Reference proteome</keyword>
<dbReference type="Pfam" id="PF02801">
    <property type="entry name" value="Ketoacyl-synt_C"/>
    <property type="match status" value="1"/>
</dbReference>
<name>A0ABT0YKB8_9BURK</name>
<proteinExistence type="inferred from homology"/>
<dbReference type="RefSeq" id="WP_251777378.1">
    <property type="nucleotide sequence ID" value="NZ_JAMKFE010000003.1"/>
</dbReference>